<dbReference type="EMBL" id="CAAKNF010000193">
    <property type="protein sequence ID" value="VIO94799.1"/>
    <property type="molecule type" value="Genomic_DNA"/>
</dbReference>
<dbReference type="InterPro" id="IPR033891">
    <property type="entry name" value="TTC38"/>
</dbReference>
<organism evidence="5">
    <name type="scientific">Brugia malayi</name>
    <name type="common">Filarial nematode worm</name>
    <dbReference type="NCBI Taxonomy" id="6279"/>
    <lineage>
        <taxon>Eukaryota</taxon>
        <taxon>Metazoa</taxon>
        <taxon>Ecdysozoa</taxon>
        <taxon>Nematoda</taxon>
        <taxon>Chromadorea</taxon>
        <taxon>Rhabditida</taxon>
        <taxon>Spirurina</taxon>
        <taxon>Spiruromorpha</taxon>
        <taxon>Filarioidea</taxon>
        <taxon>Onchocercidae</taxon>
        <taxon>Brugia</taxon>
    </lineage>
</organism>
<evidence type="ECO:0000256" key="2">
    <source>
        <dbReference type="ARBA" id="ARBA00019992"/>
    </source>
</evidence>
<accession>A0A4E9FEX7</accession>
<reference evidence="5" key="2">
    <citation type="submission" date="2019-04" db="EMBL/GenBank/DDBJ databases">
        <authorList>
            <person name="Howe K."/>
            <person name="Paulini M."/>
            <person name="Williams G."/>
        </authorList>
    </citation>
    <scope>NUCLEOTIDE SEQUENCE [LARGE SCALE GENOMIC DNA]</scope>
    <source>
        <strain evidence="5">FR3</strain>
    </source>
</reference>
<dbReference type="InterPro" id="IPR011990">
    <property type="entry name" value="TPR-like_helical_dom_sf"/>
</dbReference>
<dbReference type="Gene3D" id="1.25.40.10">
    <property type="entry name" value="Tetratricopeptide repeat domain"/>
    <property type="match status" value="1"/>
</dbReference>
<dbReference type="WBParaSite" id="Bm6829.1">
    <property type="protein sequence ID" value="Bm6829.1"/>
    <property type="gene ID" value="WBGene00227090"/>
</dbReference>
<dbReference type="CTD" id="66060060"/>
<evidence type="ECO:0000313" key="7">
    <source>
        <dbReference type="WBParaSite" id="Bm6829.1"/>
    </source>
</evidence>
<dbReference type="Proteomes" id="UP000006672">
    <property type="component" value="Unassembled WGS sequence"/>
</dbReference>
<evidence type="ECO:0000313" key="6">
    <source>
        <dbReference type="Proteomes" id="UP000006672"/>
    </source>
</evidence>
<dbReference type="CDD" id="cd05804">
    <property type="entry name" value="StaR_like"/>
    <property type="match status" value="1"/>
</dbReference>
<dbReference type="RefSeq" id="XP_042935209.1">
    <property type="nucleotide sequence ID" value="XM_043079275.1"/>
</dbReference>
<accession>A0A8L7TE59</accession>
<reference evidence="7" key="3">
    <citation type="submission" date="2022-04" db="UniProtKB">
        <authorList>
            <consortium name="WormBaseParasite"/>
        </authorList>
    </citation>
    <scope>IDENTIFICATION</scope>
</reference>
<reference evidence="6" key="1">
    <citation type="journal article" date="2007" name="Science">
        <title>Draft genome of the filarial nematode parasite Brugia malayi.</title>
        <authorList>
            <person name="Ghedin E."/>
            <person name="Wang S."/>
            <person name="Spiro D."/>
            <person name="Caler E."/>
            <person name="Zhao Q."/>
            <person name="Crabtree J."/>
            <person name="Allen J.E."/>
            <person name="Delcher A.L."/>
            <person name="Guiliano D.B."/>
            <person name="Miranda-Saavedra D."/>
            <person name="Angiuoli S.V."/>
            <person name="Creasy T."/>
            <person name="Amedeo P."/>
            <person name="Haas B."/>
            <person name="El-Sayed N.M."/>
            <person name="Wortman J.R."/>
            <person name="Feldblyum T."/>
            <person name="Tallon L."/>
            <person name="Schatz M."/>
            <person name="Shumway M."/>
            <person name="Koo H."/>
            <person name="Salzberg S.L."/>
            <person name="Schobel S."/>
            <person name="Pertea M."/>
            <person name="Pop M."/>
            <person name="White O."/>
            <person name="Barton G.J."/>
            <person name="Carlow C.K."/>
            <person name="Crawford M.J."/>
            <person name="Daub J."/>
            <person name="Dimmic M.W."/>
            <person name="Estes C.F."/>
            <person name="Foster J.M."/>
            <person name="Ganatra M."/>
            <person name="Gregory W.F."/>
            <person name="Johnson N.M."/>
            <person name="Jin J."/>
            <person name="Komuniecki R."/>
            <person name="Korf I."/>
            <person name="Kumar S."/>
            <person name="Laney S."/>
            <person name="Li B.W."/>
            <person name="Li W."/>
            <person name="Lindblom T.H."/>
            <person name="Lustigman S."/>
            <person name="Ma D."/>
            <person name="Maina C.V."/>
            <person name="Martin D.M."/>
            <person name="McCarter J.P."/>
            <person name="McReynolds L."/>
            <person name="Mitreva M."/>
            <person name="Nutman T.B."/>
            <person name="Parkinson J."/>
            <person name="Peregrin-Alvarez J.M."/>
            <person name="Poole C."/>
            <person name="Ren Q."/>
            <person name="Saunders L."/>
            <person name="Sluder A.E."/>
            <person name="Smith K."/>
            <person name="Stanke M."/>
            <person name="Unnasch T.R."/>
            <person name="Ware J."/>
            <person name="Wei A.D."/>
            <person name="Weil G."/>
            <person name="Williams D.J."/>
            <person name="Zhang Y."/>
            <person name="Williams S.A."/>
            <person name="Fraser-Liggett C."/>
            <person name="Slatko B."/>
            <person name="Blaxter M.L."/>
            <person name="Scott A.L."/>
        </authorList>
    </citation>
    <scope>NUCLEOTIDE SEQUENCE</scope>
    <source>
        <strain evidence="6">FR3</strain>
    </source>
</reference>
<dbReference type="SUPFAM" id="SSF48452">
    <property type="entry name" value="TPR-like"/>
    <property type="match status" value="1"/>
</dbReference>
<dbReference type="OrthoDB" id="1427555at2759"/>
<evidence type="ECO:0000256" key="4">
    <source>
        <dbReference type="ARBA" id="ARBA00022803"/>
    </source>
</evidence>
<protein>
    <recommendedName>
        <fullName evidence="2">Tetratricopeptide repeat protein 38</fullName>
    </recommendedName>
</protein>
<keyword evidence="3" id="KW-0677">Repeat</keyword>
<evidence type="ECO:0000256" key="3">
    <source>
        <dbReference type="ARBA" id="ARBA00022737"/>
    </source>
</evidence>
<keyword evidence="4" id="KW-0802">TPR repeat</keyword>
<sequence>MAEWCAENLRDCQAWKAEGIQISTTSNEAARLFDALLRQYVSWSDCAQLGGMDQTLRIMLEAEPNAIMSRVISLGLEVMGTGRSIRLDQNYRNQLNQLLNDATKYGTIYERNHAKAIHLFANDKMLAACEEWEKILNEIPNDLLALKFAQDAYFYLGNKQCIRDSIARVIPKWKSTTPCYSYLYGMYAFGLEECEQYDEAKKYAKKGLELNRHDGWATHALAHCMEMNGCVEEGIRFMESTETDWNKCSLLACHNYWHTALYYIELQKYDEALSYYDREIGNRTKSDAMLDIVDASSILLRFEMEGISVGDRWKALLPVVKSHLNDHILAFNDAHIRMVIEGCDDKTIRKDHCDSIANFIDDSSGDNNDRTRNFGKSICDAITFYYSGDYHKVVQTLAPIRHNVYNIGGSNAQRDVFAQLLIHSALSSTEMDDHKLGKIILDERNTIKKNSTLGQRLLYKYDWLKEN</sequence>
<dbReference type="KEGG" id="bmy:BM_BM6829"/>
<evidence type="ECO:0000256" key="1">
    <source>
        <dbReference type="ARBA" id="ARBA00005857"/>
    </source>
</evidence>
<gene>
    <name evidence="5" type="primary">Bm6829</name>
    <name evidence="5" type="ORF">BM_BM6829</name>
</gene>
<name>A0A4E9FEX7_BRUMA</name>
<dbReference type="PANTHER" id="PTHR16263:SF4">
    <property type="entry name" value="TETRATRICOPEPTIDE REPEAT PROTEIN 38"/>
    <property type="match status" value="1"/>
</dbReference>
<comment type="similarity">
    <text evidence="1">Belongs to the TTC38 family.</text>
</comment>
<dbReference type="GeneID" id="66060060"/>
<dbReference type="PANTHER" id="PTHR16263">
    <property type="entry name" value="TETRATRICOPEPTIDE REPEAT PROTEIN 38"/>
    <property type="match status" value="1"/>
</dbReference>
<proteinExistence type="inferred from homology"/>
<evidence type="ECO:0000313" key="5">
    <source>
        <dbReference type="EMBL" id="VIO94799.1"/>
    </source>
</evidence>
<dbReference type="AlphaFoldDB" id="A0A4E9FEX7"/>
<keyword evidence="6" id="KW-1185">Reference proteome</keyword>